<dbReference type="Gene3D" id="1.10.510.10">
    <property type="entry name" value="Transferase(Phosphotransferase) domain 1"/>
    <property type="match status" value="1"/>
</dbReference>
<evidence type="ECO:0000313" key="10">
    <source>
        <dbReference type="EMBL" id="QYW07107.1"/>
    </source>
</evidence>
<accession>A0A8G0VVX6</accession>
<dbReference type="PROSITE" id="PS00108">
    <property type="entry name" value="PROTEIN_KINASE_ST"/>
    <property type="match status" value="1"/>
</dbReference>
<dbReference type="InterPro" id="IPR008271">
    <property type="entry name" value="Ser/Thr_kinase_AS"/>
</dbReference>
<keyword evidence="2" id="KW-0723">Serine/threonine-protein kinase</keyword>
<dbReference type="GO" id="GO:0005634">
    <property type="term" value="C:nucleus"/>
    <property type="evidence" value="ECO:0007669"/>
    <property type="project" value="TreeGrafter"/>
</dbReference>
<dbReference type="FunFam" id="1.10.510.10:FF:000043">
    <property type="entry name" value="probable serine/threonine-protein kinase At1g54610"/>
    <property type="match status" value="1"/>
</dbReference>
<sequence length="742" mass="82600">MGGRCSKPTAVDDSRESPLERLTRKVSLNSGGGGGVGRVGSSRRREEVVRFIDKADTNDVKVMLIDKKVNGSSNRFSGNHKIESLKIDDDQVGVKKQFDDRIEKKKIDDRIEKKKIEKHQVTVTNHSHPGVGRSLPRALEGEQVAAGWPSWLAAVAGEAIKGWIPRRANTFEKLNKIGQGTYSNVYRARDVIHDKIVALKKVRFDNHDPESVKFMAREISILRRLNHPNVIKLEGLIASPTASSFYLIFEYMEHDLVGLASLPGVKFTEPQVKCYMKQLLSGLEHCHSHHVLHRDIKGSNLLIDDNGILKIADFGLASFFYPNNSVPKTSRVVTLWYRPPELLLGASHYEVAVDLWSTGCILGELFAGKPILPGKTEVEQLHRIFKLCGSPSEDYWRKSKLPHSTVFKPVQPYRRRVAEAFKDFPASALELMETLLSVDPAHRGTASSALSSEFFTTQPLACDPSSLPKYPPSKEIDAKLRDEESRRLRAVGGRDHRDDLGRSGRKDSLVIPTNADTEMVATMQRRSLTNTKARNEMLFIPYKDSALVIDPPRQSQAVKEVSRDFLEHQRKKVSHSGPLVHQPTWAKLGKGHDHHSVVSTRANLSTLSGLVASRTVLPDDCREKSGPSQPGAAKPVGRSQASYSEFPSAGKQDGRCSIHKTADSPQGGEGKATHGRGPKGNKIYVSGPLLPANDVDQMLKDHDRQIQEFARRTRLDKTKLSKVHTQGMQVPDYPTFDSRLRA</sequence>
<dbReference type="PROSITE" id="PS50011">
    <property type="entry name" value="PROTEIN_KINASE_DOM"/>
    <property type="match status" value="1"/>
</dbReference>
<dbReference type="Gene3D" id="3.30.200.20">
    <property type="entry name" value="Phosphorylase Kinase, domain 1"/>
    <property type="match status" value="1"/>
</dbReference>
<feature type="region of interest" description="Disordered" evidence="8">
    <location>
        <begin position="619"/>
        <end position="684"/>
    </location>
</feature>
<name>A0A8G0VVX6_9ROSI</name>
<keyword evidence="4 7" id="KW-0547">Nucleotide-binding</keyword>
<reference evidence="10" key="1">
    <citation type="submission" date="2021-05" db="EMBL/GenBank/DDBJ databases">
        <title>Genome-wide identification, expression and functional analysis of core cell cycle genes (CCC) and gene families during early somatic embryogenesis in Dimocarpus longan Lour.</title>
        <authorList>
            <person name="Zhao P."/>
            <person name="Zhang C."/>
            <person name="Lai Z."/>
            <person name="Lin Y."/>
        </authorList>
    </citation>
    <scope>NUCLEOTIDE SEQUENCE</scope>
    <source>
        <tissue evidence="10">Embryonic callus</tissue>
    </source>
</reference>
<evidence type="ECO:0000259" key="9">
    <source>
        <dbReference type="PROSITE" id="PS50011"/>
    </source>
</evidence>
<dbReference type="GO" id="GO:0008353">
    <property type="term" value="F:RNA polymerase II CTD heptapeptide repeat kinase activity"/>
    <property type="evidence" value="ECO:0007669"/>
    <property type="project" value="TreeGrafter"/>
</dbReference>
<dbReference type="GO" id="GO:0005524">
    <property type="term" value="F:ATP binding"/>
    <property type="evidence" value="ECO:0007669"/>
    <property type="project" value="UniProtKB-UniRule"/>
</dbReference>
<dbReference type="GO" id="GO:0032968">
    <property type="term" value="P:positive regulation of transcription elongation by RNA polymerase II"/>
    <property type="evidence" value="ECO:0007669"/>
    <property type="project" value="TreeGrafter"/>
</dbReference>
<evidence type="ECO:0000256" key="1">
    <source>
        <dbReference type="ARBA" id="ARBA00006485"/>
    </source>
</evidence>
<dbReference type="AlphaFoldDB" id="A0A8G0VVX6"/>
<evidence type="ECO:0000256" key="7">
    <source>
        <dbReference type="PROSITE-ProRule" id="PRU10141"/>
    </source>
</evidence>
<comment type="similarity">
    <text evidence="1">Belongs to the protein kinase superfamily. CMGC Ser/Thr protein kinase family. CDC2/CDKX subfamily.</text>
</comment>
<keyword evidence="3" id="KW-0808">Transferase</keyword>
<dbReference type="EMBL" id="MZ198050">
    <property type="protein sequence ID" value="QYW07107.1"/>
    <property type="molecule type" value="mRNA"/>
</dbReference>
<dbReference type="PANTHER" id="PTHR24056:SF380">
    <property type="entry name" value="PROTEIN KINASE DOMAIN-CONTAINING PROTEIN"/>
    <property type="match status" value="1"/>
</dbReference>
<proteinExistence type="evidence at transcript level"/>
<gene>
    <name evidence="10" type="ORF">Dlo027321</name>
</gene>
<evidence type="ECO:0000256" key="3">
    <source>
        <dbReference type="ARBA" id="ARBA00022679"/>
    </source>
</evidence>
<protein>
    <submittedName>
        <fullName evidence="10">Cyclin-dependent kinase like 8</fullName>
    </submittedName>
</protein>
<evidence type="ECO:0000256" key="4">
    <source>
        <dbReference type="ARBA" id="ARBA00022741"/>
    </source>
</evidence>
<dbReference type="Pfam" id="PF00069">
    <property type="entry name" value="Pkinase"/>
    <property type="match status" value="1"/>
</dbReference>
<dbReference type="InterPro" id="IPR017441">
    <property type="entry name" value="Protein_kinase_ATP_BS"/>
</dbReference>
<dbReference type="CDD" id="cd07840">
    <property type="entry name" value="STKc_CDK9_like"/>
    <property type="match status" value="1"/>
</dbReference>
<organism evidence="10">
    <name type="scientific">Dimocarpus longan</name>
    <dbReference type="NCBI Taxonomy" id="128017"/>
    <lineage>
        <taxon>Eukaryota</taxon>
        <taxon>Viridiplantae</taxon>
        <taxon>Streptophyta</taxon>
        <taxon>Embryophyta</taxon>
        <taxon>Tracheophyta</taxon>
        <taxon>Spermatophyta</taxon>
        <taxon>Magnoliopsida</taxon>
        <taxon>eudicotyledons</taxon>
        <taxon>Gunneridae</taxon>
        <taxon>Pentapetalae</taxon>
        <taxon>rosids</taxon>
        <taxon>malvids</taxon>
        <taxon>Sapindales</taxon>
        <taxon>Sapindaceae</taxon>
        <taxon>Dimocarpus</taxon>
    </lineage>
</organism>
<feature type="domain" description="Protein kinase" evidence="9">
    <location>
        <begin position="171"/>
        <end position="455"/>
    </location>
</feature>
<dbReference type="GO" id="GO:0000307">
    <property type="term" value="C:cyclin-dependent protein kinase holoenzyme complex"/>
    <property type="evidence" value="ECO:0007669"/>
    <property type="project" value="TreeGrafter"/>
</dbReference>
<dbReference type="SUPFAM" id="SSF56112">
    <property type="entry name" value="Protein kinase-like (PK-like)"/>
    <property type="match status" value="1"/>
</dbReference>
<dbReference type="SMART" id="SM00220">
    <property type="entry name" value="S_TKc"/>
    <property type="match status" value="1"/>
</dbReference>
<evidence type="ECO:0000256" key="8">
    <source>
        <dbReference type="SAM" id="MobiDB-lite"/>
    </source>
</evidence>
<evidence type="ECO:0000256" key="5">
    <source>
        <dbReference type="ARBA" id="ARBA00022777"/>
    </source>
</evidence>
<evidence type="ECO:0000256" key="2">
    <source>
        <dbReference type="ARBA" id="ARBA00022527"/>
    </source>
</evidence>
<feature type="region of interest" description="Disordered" evidence="8">
    <location>
        <begin position="720"/>
        <end position="742"/>
    </location>
</feature>
<keyword evidence="5 10" id="KW-0418">Kinase</keyword>
<dbReference type="InterPro" id="IPR050108">
    <property type="entry name" value="CDK"/>
</dbReference>
<feature type="region of interest" description="Disordered" evidence="8">
    <location>
        <begin position="1"/>
        <end position="43"/>
    </location>
</feature>
<dbReference type="SMR" id="A0A8G0VVX6"/>
<feature type="binding site" evidence="7">
    <location>
        <position position="200"/>
    </location>
    <ligand>
        <name>ATP</name>
        <dbReference type="ChEBI" id="CHEBI:30616"/>
    </ligand>
</feature>
<feature type="compositionally biased region" description="Basic and acidic residues" evidence="8">
    <location>
        <begin position="652"/>
        <end position="662"/>
    </location>
</feature>
<dbReference type="InterPro" id="IPR000719">
    <property type="entry name" value="Prot_kinase_dom"/>
</dbReference>
<dbReference type="PANTHER" id="PTHR24056">
    <property type="entry name" value="CELL DIVISION PROTEIN KINASE"/>
    <property type="match status" value="1"/>
</dbReference>
<keyword evidence="6 7" id="KW-0067">ATP-binding</keyword>
<feature type="compositionally biased region" description="Basic and acidic residues" evidence="8">
    <location>
        <begin position="10"/>
        <end position="23"/>
    </location>
</feature>
<dbReference type="InterPro" id="IPR011009">
    <property type="entry name" value="Kinase-like_dom_sf"/>
</dbReference>
<evidence type="ECO:0000256" key="6">
    <source>
        <dbReference type="ARBA" id="ARBA00022840"/>
    </source>
</evidence>
<dbReference type="FunFam" id="3.30.200.20:FF:000021">
    <property type="entry name" value="probable serine/threonine-protein kinase At1g54610"/>
    <property type="match status" value="1"/>
</dbReference>
<dbReference type="PROSITE" id="PS00107">
    <property type="entry name" value="PROTEIN_KINASE_ATP"/>
    <property type="match status" value="1"/>
</dbReference>